<dbReference type="Pfam" id="PF00589">
    <property type="entry name" value="Phage_integrase"/>
    <property type="match status" value="1"/>
</dbReference>
<dbReference type="InterPro" id="IPR002104">
    <property type="entry name" value="Integrase_catalytic"/>
</dbReference>
<keyword evidence="2" id="KW-0233">DNA recombination</keyword>
<organism evidence="4 5">
    <name type="scientific">Massilia terrae</name>
    <dbReference type="NCBI Taxonomy" id="1811224"/>
    <lineage>
        <taxon>Bacteria</taxon>
        <taxon>Pseudomonadati</taxon>
        <taxon>Pseudomonadota</taxon>
        <taxon>Betaproteobacteria</taxon>
        <taxon>Burkholderiales</taxon>
        <taxon>Oxalobacteraceae</taxon>
        <taxon>Telluria group</taxon>
        <taxon>Massilia</taxon>
    </lineage>
</organism>
<dbReference type="CDD" id="cd00796">
    <property type="entry name" value="INT_Rci_Hp1_C"/>
    <property type="match status" value="1"/>
</dbReference>
<sequence length="367" mass="42285">MGTLYTRPYGFQIRVTHKLLPKDLWATFDTRYAAEAYMHQLEGLLAQGIVPQALLERASPKQEIWTVRRCVLEYLKHNPVPLSDQKLLDTALPGVATLATSALNYEWAEAWIVEMKRVQRLAPSTIRHRHGALARCFDWMLRKHPEIMAQNPLRLLKRGFATYTDADAEALSKSGLEVRVDEERDRRLFPDEEARILSRLGDTLDERVFFELARDTAMRMRECYTLDIGQVILAQRTIHLDRTKNGDRRQVPLPSPTVGLLADYIESQKAAIAAREGRLFPFWCGDRNEAILDQVTRDLSRAYAQIFEAAGVADFRFHDLRHEATCRLFQRTTLRDTEIAKITGHKDPRQLKRYASLRGSDLASQLW</sequence>
<evidence type="ECO:0000313" key="5">
    <source>
        <dbReference type="Proteomes" id="UP001204621"/>
    </source>
</evidence>
<evidence type="ECO:0000313" key="4">
    <source>
        <dbReference type="EMBL" id="MCS0656753.1"/>
    </source>
</evidence>
<dbReference type="SUPFAM" id="SSF56349">
    <property type="entry name" value="DNA breaking-rejoining enzymes"/>
    <property type="match status" value="1"/>
</dbReference>
<dbReference type="Proteomes" id="UP001204621">
    <property type="component" value="Unassembled WGS sequence"/>
</dbReference>
<dbReference type="Gene3D" id="1.10.443.10">
    <property type="entry name" value="Intergrase catalytic core"/>
    <property type="match status" value="1"/>
</dbReference>
<evidence type="ECO:0000259" key="3">
    <source>
        <dbReference type="PROSITE" id="PS51898"/>
    </source>
</evidence>
<protein>
    <submittedName>
        <fullName evidence="4">Site-specific integrase</fullName>
    </submittedName>
</protein>
<dbReference type="InterPro" id="IPR011010">
    <property type="entry name" value="DNA_brk_join_enz"/>
</dbReference>
<reference evidence="4 5" key="1">
    <citation type="submission" date="2022-08" db="EMBL/GenBank/DDBJ databases">
        <title>Reclassification of Massilia species as members of the genera Telluria, Duganella, Pseudoduganella, Mokoshia gen. nov. and Zemynaea gen. nov. using orthogonal and non-orthogonal genome-based approaches.</title>
        <authorList>
            <person name="Bowman J.P."/>
        </authorList>
    </citation>
    <scope>NUCLEOTIDE SEQUENCE [LARGE SCALE GENOMIC DNA]</scope>
    <source>
        <strain evidence="4 5">JCM 31606</strain>
    </source>
</reference>
<evidence type="ECO:0000256" key="2">
    <source>
        <dbReference type="ARBA" id="ARBA00023172"/>
    </source>
</evidence>
<dbReference type="InterPro" id="IPR050090">
    <property type="entry name" value="Tyrosine_recombinase_XerCD"/>
</dbReference>
<dbReference type="PANTHER" id="PTHR30349">
    <property type="entry name" value="PHAGE INTEGRASE-RELATED"/>
    <property type="match status" value="1"/>
</dbReference>
<dbReference type="PROSITE" id="PS51898">
    <property type="entry name" value="TYR_RECOMBINASE"/>
    <property type="match status" value="1"/>
</dbReference>
<keyword evidence="5" id="KW-1185">Reference proteome</keyword>
<dbReference type="RefSeq" id="WP_258809932.1">
    <property type="nucleotide sequence ID" value="NZ_JANUGU010000001.1"/>
</dbReference>
<name>A0ABT2CUJ1_9BURK</name>
<accession>A0ABT2CUJ1</accession>
<proteinExistence type="predicted"/>
<dbReference type="PANTHER" id="PTHR30349:SF94">
    <property type="entry name" value="INTEGRASE_RECOMBINASE HI_1414-RELATED"/>
    <property type="match status" value="1"/>
</dbReference>
<keyword evidence="1" id="KW-0229">DNA integration</keyword>
<evidence type="ECO:0000256" key="1">
    <source>
        <dbReference type="ARBA" id="ARBA00022908"/>
    </source>
</evidence>
<gene>
    <name evidence="4" type="ORF">NX778_01595</name>
</gene>
<dbReference type="EMBL" id="JANUGU010000001">
    <property type="protein sequence ID" value="MCS0656753.1"/>
    <property type="molecule type" value="Genomic_DNA"/>
</dbReference>
<comment type="caution">
    <text evidence="4">The sequence shown here is derived from an EMBL/GenBank/DDBJ whole genome shotgun (WGS) entry which is preliminary data.</text>
</comment>
<feature type="domain" description="Tyr recombinase" evidence="3">
    <location>
        <begin position="183"/>
        <end position="367"/>
    </location>
</feature>
<dbReference type="InterPro" id="IPR013762">
    <property type="entry name" value="Integrase-like_cat_sf"/>
</dbReference>